<dbReference type="SUPFAM" id="SSF52518">
    <property type="entry name" value="Thiamin diphosphate-binding fold (THDP-binding)"/>
    <property type="match status" value="2"/>
</dbReference>
<evidence type="ECO:0000256" key="7">
    <source>
        <dbReference type="ARBA" id="ARBA00023002"/>
    </source>
</evidence>
<dbReference type="InterPro" id="IPR032106">
    <property type="entry name" value="2-oxogl_dehyd_N"/>
</dbReference>
<dbReference type="Proteomes" id="UP000541810">
    <property type="component" value="Unassembled WGS sequence"/>
</dbReference>
<dbReference type="FunFam" id="3.40.50.12470:FF:000009">
    <property type="entry name" value="2-oxoglutarate dehydrogenase E1 component"/>
    <property type="match status" value="1"/>
</dbReference>
<dbReference type="NCBIfam" id="NF006914">
    <property type="entry name" value="PRK09404.1"/>
    <property type="match status" value="1"/>
</dbReference>
<dbReference type="EMBL" id="JACHGY010000001">
    <property type="protein sequence ID" value="MBB6429270.1"/>
    <property type="molecule type" value="Genomic_DNA"/>
</dbReference>
<dbReference type="GO" id="GO:0006096">
    <property type="term" value="P:glycolytic process"/>
    <property type="evidence" value="ECO:0007669"/>
    <property type="project" value="UniProtKB-KW"/>
</dbReference>
<dbReference type="SMART" id="SM00861">
    <property type="entry name" value="Transket_pyr"/>
    <property type="match status" value="1"/>
</dbReference>
<name>A0A7X0LJE8_9BACT</name>
<evidence type="ECO:0000313" key="14">
    <source>
        <dbReference type="EMBL" id="MBB6429270.1"/>
    </source>
</evidence>
<dbReference type="GO" id="GO:0045252">
    <property type="term" value="C:oxoglutarate dehydrogenase complex"/>
    <property type="evidence" value="ECO:0007669"/>
    <property type="project" value="TreeGrafter"/>
</dbReference>
<dbReference type="NCBIfam" id="NF008907">
    <property type="entry name" value="PRK12270.1"/>
    <property type="match status" value="1"/>
</dbReference>
<dbReference type="GO" id="GO:0030976">
    <property type="term" value="F:thiamine pyrophosphate binding"/>
    <property type="evidence" value="ECO:0007669"/>
    <property type="project" value="InterPro"/>
</dbReference>
<comment type="similarity">
    <text evidence="3">Belongs to the alpha-ketoglutarate dehydrogenase family.</text>
</comment>
<dbReference type="EC" id="1.2.4.2" evidence="5"/>
<dbReference type="PIRSF" id="PIRSF000157">
    <property type="entry name" value="Oxoglu_dh_E1"/>
    <property type="match status" value="1"/>
</dbReference>
<evidence type="ECO:0000256" key="2">
    <source>
        <dbReference type="ARBA" id="ARBA00003906"/>
    </source>
</evidence>
<dbReference type="Gene3D" id="3.40.50.11610">
    <property type="entry name" value="Multifunctional 2-oxoglutarate metabolism enzyme, C-terminal domain"/>
    <property type="match status" value="1"/>
</dbReference>
<dbReference type="InterPro" id="IPR031717">
    <property type="entry name" value="ODO-1/KGD_C"/>
</dbReference>
<dbReference type="Pfam" id="PF16870">
    <property type="entry name" value="OxoGdeHyase_C"/>
    <property type="match status" value="1"/>
</dbReference>
<dbReference type="InterPro" id="IPR042179">
    <property type="entry name" value="KGD_C_sf"/>
</dbReference>
<dbReference type="PANTHER" id="PTHR23152:SF4">
    <property type="entry name" value="2-OXOADIPATE DEHYDROGENASE COMPLEX COMPONENT E1"/>
    <property type="match status" value="1"/>
</dbReference>
<comment type="cofactor">
    <cofactor evidence="1">
        <name>thiamine diphosphate</name>
        <dbReference type="ChEBI" id="CHEBI:58937"/>
    </cofactor>
</comment>
<evidence type="ECO:0000256" key="3">
    <source>
        <dbReference type="ARBA" id="ARBA00006936"/>
    </source>
</evidence>
<dbReference type="AlphaFoldDB" id="A0A7X0LJE8"/>
<comment type="catalytic activity">
    <reaction evidence="11">
        <text>N(6)-[(R)-lipoyl]-L-lysyl-[protein] + 2-oxoglutarate + H(+) = N(6)-[(R)-S(8)-succinyldihydrolipoyl]-L-lysyl-[protein] + CO2</text>
        <dbReference type="Rhea" id="RHEA:12188"/>
        <dbReference type="Rhea" id="RHEA-COMP:10474"/>
        <dbReference type="Rhea" id="RHEA-COMP:20092"/>
        <dbReference type="ChEBI" id="CHEBI:15378"/>
        <dbReference type="ChEBI" id="CHEBI:16526"/>
        <dbReference type="ChEBI" id="CHEBI:16810"/>
        <dbReference type="ChEBI" id="CHEBI:83099"/>
        <dbReference type="ChEBI" id="CHEBI:83120"/>
        <dbReference type="EC" id="1.2.4.2"/>
    </reaction>
</comment>
<comment type="subunit">
    <text evidence="4">Homodimer. Part of the 2-oxoglutarate dehydrogenase (OGDH) complex composed of E1 (2-oxoglutarate dehydrogenase), E2 (dihydrolipoamide succinyltransferase) and E3 (dihydrolipoamide dehydrogenase); the complex contains multiple copies of the three enzymatic components (E1, E2 and E3).</text>
</comment>
<proteinExistence type="inferred from homology"/>
<dbReference type="NCBIfam" id="TIGR00239">
    <property type="entry name" value="2oxo_dh_E1"/>
    <property type="match status" value="1"/>
</dbReference>
<dbReference type="InterPro" id="IPR001017">
    <property type="entry name" value="DH_E1"/>
</dbReference>
<dbReference type="GO" id="GO:0005829">
    <property type="term" value="C:cytosol"/>
    <property type="evidence" value="ECO:0007669"/>
    <property type="project" value="TreeGrafter"/>
</dbReference>
<dbReference type="Gene3D" id="3.40.50.970">
    <property type="match status" value="1"/>
</dbReference>
<dbReference type="Gene3D" id="3.40.50.12470">
    <property type="match status" value="1"/>
</dbReference>
<keyword evidence="8" id="KW-0786">Thiamine pyrophosphate</keyword>
<sequence length="957" mass="107637">MVEPDHSFPDSANLAYVEAMYNDYLDDPTSVDASWHQLFSQWGMNTGRRVGTSLKPRGLFDVGGAPATNGHATTNGHAHTNGKAPTPSQHPAAGDASSLQHRVDMLVRNYRVRGHIAAHLNPLAASTEVPDELQPGYYGFTEADYDRPFSFTSTVPGDKVRTLRDIIDQMTHTYCGSVAAQFMHIDDLEVRQWLQRRMESTENTVKLTRKEQIRILTRLTDAVIFEEFIQRKFIGAKSFSLEGGESLIPLLDLAFEKAGEQGTKEIVIGMAHRGRLNVLANILGKSPQRIFREFEDADPMLHIGGGDVKYHMGYSGDWRTRGGKNIHLSLCFNPSHLEYVGPVALGRLRAKQDRAQAPTRGEVGLGLLIHGDAAFAGEGVVQETLNLSQLEGYHTGGTVHVIVNNQIGFTTAPRDSRSMRYCTDIGKMLQVPIFHVNGEDPEAVAQVVQLAMEFRFEFKRDVIIDMYCYRRRGHNEGDEPSYTQPKMYKQIDQRQTVRLAYLERLKQLGGVSDDDAKRIATRRTELLEKELTAARSDDFKQPTAKPKGLWQGYTGGLEKDAHDPDLGVDLVSLKEMLHKQTQLPEDFNLHPKLKRLLRLKNEIVDGKRPLDWAAAESLAFASLCVQGHRVRISGQDSQRGTFSHRHAVLHDVKDDGTTYTPLQHLSEDQAPIDIINSPLSEAGVLGFDYGYSLDYPCGLTIWEAQFGDFVNCAQVIIDQFISSAEDKWKRLSGIVMLLPHGMEGQGPEHSSARLERFLNQCAEDNIQVAEPSTPAQMFRLLRRQVVRKWRKPLIVMTPKSLLRNPRCVSAWEDLAPGTDDKPNVYQRVIGDPDVGPDKAKKLLLCSGKIYYDLIARREKLERDDVAILRLEQYYPFPVTELTAALEPYGDDMVVHWVQEEPRNMGAWQFLKGGYGHELLHRWHMERITRPPSASPATGSKAAHAVEQEEILQEAFKL</sequence>
<evidence type="ECO:0000259" key="13">
    <source>
        <dbReference type="SMART" id="SM00861"/>
    </source>
</evidence>
<dbReference type="GO" id="GO:0004591">
    <property type="term" value="F:oxoglutarate dehydrogenase (succinyl-transferring) activity"/>
    <property type="evidence" value="ECO:0007669"/>
    <property type="project" value="UniProtKB-EC"/>
</dbReference>
<accession>A0A7X0LJE8</accession>
<evidence type="ECO:0000256" key="11">
    <source>
        <dbReference type="ARBA" id="ARBA00051911"/>
    </source>
</evidence>
<organism evidence="14 15">
    <name type="scientific">Algisphaera agarilytica</name>
    <dbReference type="NCBI Taxonomy" id="1385975"/>
    <lineage>
        <taxon>Bacteria</taxon>
        <taxon>Pseudomonadati</taxon>
        <taxon>Planctomycetota</taxon>
        <taxon>Phycisphaerae</taxon>
        <taxon>Phycisphaerales</taxon>
        <taxon>Phycisphaeraceae</taxon>
        <taxon>Algisphaera</taxon>
    </lineage>
</organism>
<dbReference type="InterPro" id="IPR011603">
    <property type="entry name" value="2oxoglutarate_DH_E1"/>
</dbReference>
<dbReference type="InterPro" id="IPR029061">
    <property type="entry name" value="THDP-binding"/>
</dbReference>
<protein>
    <recommendedName>
        <fullName evidence="6">2-oxoglutarate dehydrogenase E1 component</fullName>
        <ecNumber evidence="5">1.2.4.2</ecNumber>
    </recommendedName>
    <alternativeName>
        <fullName evidence="10">Alpha-ketoglutarate dehydrogenase</fullName>
    </alternativeName>
</protein>
<keyword evidence="15" id="KW-1185">Reference proteome</keyword>
<dbReference type="PANTHER" id="PTHR23152">
    <property type="entry name" value="2-OXOGLUTARATE DEHYDROGENASE"/>
    <property type="match status" value="1"/>
</dbReference>
<feature type="domain" description="Transketolase-like pyrimidine-binding" evidence="13">
    <location>
        <begin position="610"/>
        <end position="804"/>
    </location>
</feature>
<evidence type="ECO:0000256" key="1">
    <source>
        <dbReference type="ARBA" id="ARBA00001964"/>
    </source>
</evidence>
<dbReference type="Pfam" id="PF00676">
    <property type="entry name" value="E1_dh"/>
    <property type="match status" value="1"/>
</dbReference>
<dbReference type="Pfam" id="PF02779">
    <property type="entry name" value="Transket_pyr"/>
    <property type="match status" value="1"/>
</dbReference>
<evidence type="ECO:0000256" key="6">
    <source>
        <dbReference type="ARBA" id="ARBA00013321"/>
    </source>
</evidence>
<keyword evidence="9" id="KW-0324">Glycolysis</keyword>
<dbReference type="Gene3D" id="1.10.287.1150">
    <property type="entry name" value="TPP helical domain"/>
    <property type="match status" value="1"/>
</dbReference>
<keyword evidence="7 14" id="KW-0560">Oxidoreductase</keyword>
<evidence type="ECO:0000256" key="4">
    <source>
        <dbReference type="ARBA" id="ARBA00011301"/>
    </source>
</evidence>
<dbReference type="RefSeq" id="WP_184676856.1">
    <property type="nucleotide sequence ID" value="NZ_JACHGY010000001.1"/>
</dbReference>
<dbReference type="InterPro" id="IPR005475">
    <property type="entry name" value="Transketolase-like_Pyr-bd"/>
</dbReference>
<dbReference type="CDD" id="cd02016">
    <property type="entry name" value="TPP_E1_OGDC_like"/>
    <property type="match status" value="1"/>
</dbReference>
<evidence type="ECO:0000313" key="15">
    <source>
        <dbReference type="Proteomes" id="UP000541810"/>
    </source>
</evidence>
<gene>
    <name evidence="14" type="ORF">HNQ40_001076</name>
</gene>
<evidence type="ECO:0000256" key="12">
    <source>
        <dbReference type="SAM" id="MobiDB-lite"/>
    </source>
</evidence>
<comment type="caution">
    <text evidence="14">The sequence shown here is derived from an EMBL/GenBank/DDBJ whole genome shotgun (WGS) entry which is preliminary data.</text>
</comment>
<reference evidence="14 15" key="1">
    <citation type="submission" date="2020-08" db="EMBL/GenBank/DDBJ databases">
        <title>Genomic Encyclopedia of Type Strains, Phase IV (KMG-IV): sequencing the most valuable type-strain genomes for metagenomic binning, comparative biology and taxonomic classification.</title>
        <authorList>
            <person name="Goeker M."/>
        </authorList>
    </citation>
    <scope>NUCLEOTIDE SEQUENCE [LARGE SCALE GENOMIC DNA]</scope>
    <source>
        <strain evidence="14 15">DSM 103725</strain>
    </source>
</reference>
<evidence type="ECO:0000256" key="8">
    <source>
        <dbReference type="ARBA" id="ARBA00023052"/>
    </source>
</evidence>
<comment type="function">
    <text evidence="2">E1 component of the 2-oxoglutarate dehydrogenase (OGDH) complex which catalyzes the decarboxylation of 2-oxoglutarate, the first step in the conversion of 2-oxoglutarate to succinyl-CoA and CO(2).</text>
</comment>
<dbReference type="GO" id="GO:0006099">
    <property type="term" value="P:tricarboxylic acid cycle"/>
    <property type="evidence" value="ECO:0007669"/>
    <property type="project" value="TreeGrafter"/>
</dbReference>
<evidence type="ECO:0000256" key="9">
    <source>
        <dbReference type="ARBA" id="ARBA00023152"/>
    </source>
</evidence>
<feature type="region of interest" description="Disordered" evidence="12">
    <location>
        <begin position="61"/>
        <end position="98"/>
    </location>
</feature>
<evidence type="ECO:0000256" key="5">
    <source>
        <dbReference type="ARBA" id="ARBA00012280"/>
    </source>
</evidence>
<evidence type="ECO:0000256" key="10">
    <source>
        <dbReference type="ARBA" id="ARBA00030680"/>
    </source>
</evidence>
<dbReference type="Pfam" id="PF16078">
    <property type="entry name" value="2-oxogl_dehyd_N"/>
    <property type="match status" value="1"/>
</dbReference>